<dbReference type="Gene3D" id="3.40.50.300">
    <property type="entry name" value="P-loop containing nucleotide triphosphate hydrolases"/>
    <property type="match status" value="1"/>
</dbReference>
<evidence type="ECO:0000256" key="5">
    <source>
        <dbReference type="ARBA" id="ARBA00022840"/>
    </source>
</evidence>
<evidence type="ECO:0000256" key="3">
    <source>
        <dbReference type="ARBA" id="ARBA00022490"/>
    </source>
</evidence>
<sequence>MATKRPQPYSELLEPKAKQPKQTPAKTAAVSNSLKLRIDDLKTFQPLTQNQKLFFESYKRGDYFTALHGVAGTGKTFIALYKALEEVLDKSNPFERIIIVRSAVQSREMGHLPGDVSEKMEIYQQPYRQICTTLFGRHDAYQRLEEQHHIDFISTSFIRGMSFDNAIIIVDEMQNLNFEEIDTVMTRVGHMSKIIWCGDYRQTDLKKNGDKSGILKFFDIAMHMGAFTRIEFTADDIVRSSLVKDYILAKLKYEDKIEGIK</sequence>
<dbReference type="EMBL" id="LR796186">
    <property type="protein sequence ID" value="CAB4125660.1"/>
    <property type="molecule type" value="Genomic_DNA"/>
</dbReference>
<keyword evidence="4" id="KW-0547">Nucleotide-binding</keyword>
<keyword evidence="3" id="KW-0963">Cytoplasm</keyword>
<dbReference type="InterPro" id="IPR051451">
    <property type="entry name" value="PhoH2-like"/>
</dbReference>
<accession>A0A6J5KZX4</accession>
<comment type="subcellular location">
    <subcellularLocation>
        <location evidence="1">Cytoplasm</location>
    </subcellularLocation>
</comment>
<organism evidence="9">
    <name type="scientific">uncultured Caudovirales phage</name>
    <dbReference type="NCBI Taxonomy" id="2100421"/>
    <lineage>
        <taxon>Viruses</taxon>
        <taxon>Duplodnaviria</taxon>
        <taxon>Heunggongvirae</taxon>
        <taxon>Uroviricota</taxon>
        <taxon>Caudoviricetes</taxon>
        <taxon>Peduoviridae</taxon>
        <taxon>Maltschvirus</taxon>
        <taxon>Maltschvirus maltsch</taxon>
    </lineage>
</organism>
<comment type="similarity">
    <text evidence="2">Belongs to the PhoH family.</text>
</comment>
<gene>
    <name evidence="9" type="ORF">UFOVP58_194</name>
</gene>
<dbReference type="GO" id="GO:0005524">
    <property type="term" value="F:ATP binding"/>
    <property type="evidence" value="ECO:0007669"/>
    <property type="project" value="UniProtKB-KW"/>
</dbReference>
<evidence type="ECO:0000259" key="8">
    <source>
        <dbReference type="Pfam" id="PF02562"/>
    </source>
</evidence>
<feature type="region of interest" description="Disordered" evidence="7">
    <location>
        <begin position="1"/>
        <end position="26"/>
    </location>
</feature>
<name>A0A6J5KZX4_9CAUD</name>
<evidence type="ECO:0000256" key="4">
    <source>
        <dbReference type="ARBA" id="ARBA00022741"/>
    </source>
</evidence>
<evidence type="ECO:0000256" key="1">
    <source>
        <dbReference type="ARBA" id="ARBA00004496"/>
    </source>
</evidence>
<feature type="domain" description="PhoH-like protein" evidence="8">
    <location>
        <begin position="45"/>
        <end position="247"/>
    </location>
</feature>
<dbReference type="PANTHER" id="PTHR30473">
    <property type="entry name" value="PROTEIN PHOH"/>
    <property type="match status" value="1"/>
</dbReference>
<reference evidence="9" key="1">
    <citation type="submission" date="2020-04" db="EMBL/GenBank/DDBJ databases">
        <authorList>
            <person name="Chiriac C."/>
            <person name="Salcher M."/>
            <person name="Ghai R."/>
            <person name="Kavagutti S V."/>
        </authorList>
    </citation>
    <scope>NUCLEOTIDE SEQUENCE</scope>
</reference>
<dbReference type="InterPro" id="IPR003714">
    <property type="entry name" value="PhoH"/>
</dbReference>
<evidence type="ECO:0000256" key="6">
    <source>
        <dbReference type="ARBA" id="ARBA00039970"/>
    </source>
</evidence>
<dbReference type="SUPFAM" id="SSF52540">
    <property type="entry name" value="P-loop containing nucleoside triphosphate hydrolases"/>
    <property type="match status" value="1"/>
</dbReference>
<dbReference type="PANTHER" id="PTHR30473:SF1">
    <property type="entry name" value="PHOH-LIKE PROTEIN"/>
    <property type="match status" value="1"/>
</dbReference>
<evidence type="ECO:0000256" key="7">
    <source>
        <dbReference type="SAM" id="MobiDB-lite"/>
    </source>
</evidence>
<dbReference type="Pfam" id="PF02562">
    <property type="entry name" value="PhoH"/>
    <property type="match status" value="1"/>
</dbReference>
<dbReference type="InterPro" id="IPR027417">
    <property type="entry name" value="P-loop_NTPase"/>
</dbReference>
<evidence type="ECO:0000256" key="2">
    <source>
        <dbReference type="ARBA" id="ARBA00010393"/>
    </source>
</evidence>
<keyword evidence="5" id="KW-0067">ATP-binding</keyword>
<proteinExistence type="inferred from homology"/>
<evidence type="ECO:0000313" key="9">
    <source>
        <dbReference type="EMBL" id="CAB4125660.1"/>
    </source>
</evidence>
<protein>
    <recommendedName>
        <fullName evidence="6">PhoH-like protein</fullName>
    </recommendedName>
</protein>